<keyword evidence="1" id="KW-0548">Nucleotidyltransferase</keyword>
<feature type="non-terminal residue" evidence="1">
    <location>
        <position position="157"/>
    </location>
</feature>
<reference evidence="1" key="1">
    <citation type="submission" date="2022-06" db="EMBL/GenBank/DDBJ databases">
        <title>Phylogenomic reconstructions and comparative analyses of Kickxellomycotina fungi.</title>
        <authorList>
            <person name="Reynolds N.K."/>
            <person name="Stajich J.E."/>
            <person name="Barry K."/>
            <person name="Grigoriev I.V."/>
            <person name="Crous P."/>
            <person name="Smith M.E."/>
        </authorList>
    </citation>
    <scope>NUCLEOTIDE SEQUENCE</scope>
    <source>
        <strain evidence="1">RSA 2271</strain>
    </source>
</reference>
<sequence>ANFYVTECSGNKNDLLYFRHDVWCRISAPAWTRLKSTIFEKLSKDRFDSLLKDRKLGYAPLRLVPKRNGFRPITNLKRVQPWSRFFPHYHHHPGSRHRQHLRDLPINKALSNIFEVLKFEWHRKPHLQGSSAFGISGVFQRLRAFKLKIRDVLSHRS</sequence>
<evidence type="ECO:0000313" key="1">
    <source>
        <dbReference type="EMBL" id="KAJ1673502.1"/>
    </source>
</evidence>
<protein>
    <submittedName>
        <fullName evidence="1">Telomerase reverse transcriptase</fullName>
        <ecNumber evidence="1">2.7.7.49</ecNumber>
    </submittedName>
</protein>
<dbReference type="EMBL" id="JAMZIH010006867">
    <property type="protein sequence ID" value="KAJ1673502.1"/>
    <property type="molecule type" value="Genomic_DNA"/>
</dbReference>
<dbReference type="Proteomes" id="UP001145114">
    <property type="component" value="Unassembled WGS sequence"/>
</dbReference>
<keyword evidence="2" id="KW-1185">Reference proteome</keyword>
<gene>
    <name evidence="1" type="primary">EST2_1</name>
    <name evidence="1" type="ORF">EV182_005110</name>
</gene>
<keyword evidence="1" id="KW-0808">Transferase</keyword>
<accession>A0ACC1HBG9</accession>
<name>A0ACC1HBG9_9FUNG</name>
<keyword evidence="1" id="KW-0695">RNA-directed DNA polymerase</keyword>
<dbReference type="EC" id="2.7.7.49" evidence="1"/>
<comment type="caution">
    <text evidence="1">The sequence shown here is derived from an EMBL/GenBank/DDBJ whole genome shotgun (WGS) entry which is preliminary data.</text>
</comment>
<evidence type="ECO:0000313" key="2">
    <source>
        <dbReference type="Proteomes" id="UP001145114"/>
    </source>
</evidence>
<feature type="non-terminal residue" evidence="1">
    <location>
        <position position="1"/>
    </location>
</feature>
<proteinExistence type="predicted"/>
<organism evidence="1 2">
    <name type="scientific">Spiromyces aspiralis</name>
    <dbReference type="NCBI Taxonomy" id="68401"/>
    <lineage>
        <taxon>Eukaryota</taxon>
        <taxon>Fungi</taxon>
        <taxon>Fungi incertae sedis</taxon>
        <taxon>Zoopagomycota</taxon>
        <taxon>Kickxellomycotina</taxon>
        <taxon>Kickxellomycetes</taxon>
        <taxon>Kickxellales</taxon>
        <taxon>Kickxellaceae</taxon>
        <taxon>Spiromyces</taxon>
    </lineage>
</organism>